<sequence length="143" mass="15428">MTPHRLSASSLIILLIAIVGLTLPNLASANVSSGDHSVSSQGQTQSVTSKGLQNGEEARTASQNSGYSAKEPMSVYIITLKDNTTEAQFNAFKQKLIKQGAVIKYKYSIIKGFAVSIKPSQVQALKKDPLVKIIEKDQEVHTL</sequence>
<dbReference type="VEuPathDB" id="FungiDB:PTTG_07921"/>
<feature type="domain" description="Inhibitor I9" evidence="4">
    <location>
        <begin position="75"/>
        <end position="142"/>
    </location>
</feature>
<gene>
    <name evidence="5" type="ORF">PTTG_07921</name>
</gene>
<dbReference type="InterPro" id="IPR010259">
    <property type="entry name" value="S8pro/Inhibitor_I9"/>
</dbReference>
<dbReference type="EMBL" id="ADAS02000014">
    <property type="protein sequence ID" value="OAV97316.1"/>
    <property type="molecule type" value="Genomic_DNA"/>
</dbReference>
<dbReference type="FunFam" id="3.30.70.80:FF:000005">
    <property type="entry name" value="Proteinase inhibitor I2B"/>
    <property type="match status" value="1"/>
</dbReference>
<dbReference type="Proteomes" id="UP000005240">
    <property type="component" value="Unassembled WGS sequence"/>
</dbReference>
<reference evidence="5" key="1">
    <citation type="submission" date="2009-11" db="EMBL/GenBank/DDBJ databases">
        <authorList>
            <consortium name="The Broad Institute Genome Sequencing Platform"/>
            <person name="Ward D."/>
            <person name="Feldgarden M."/>
            <person name="Earl A."/>
            <person name="Young S.K."/>
            <person name="Zeng Q."/>
            <person name="Koehrsen M."/>
            <person name="Alvarado L."/>
            <person name="Berlin A."/>
            <person name="Bochicchio J."/>
            <person name="Borenstein D."/>
            <person name="Chapman S.B."/>
            <person name="Chen Z."/>
            <person name="Engels R."/>
            <person name="Freedman E."/>
            <person name="Gellesch M."/>
            <person name="Goldberg J."/>
            <person name="Griggs A."/>
            <person name="Gujja S."/>
            <person name="Heilman E."/>
            <person name="Heiman D."/>
            <person name="Hepburn T."/>
            <person name="Howarth C."/>
            <person name="Jen D."/>
            <person name="Larson L."/>
            <person name="Lewis B."/>
            <person name="Mehta T."/>
            <person name="Park D."/>
            <person name="Pearson M."/>
            <person name="Roberts A."/>
            <person name="Saif S."/>
            <person name="Shea T."/>
            <person name="Shenoy N."/>
            <person name="Sisk P."/>
            <person name="Stolte C."/>
            <person name="Sykes S."/>
            <person name="Thomson T."/>
            <person name="Walk T."/>
            <person name="White J."/>
            <person name="Yandava C."/>
            <person name="Izard J."/>
            <person name="Baranova O.V."/>
            <person name="Blanton J.M."/>
            <person name="Tanner A.C."/>
            <person name="Dewhirst F.E."/>
            <person name="Haas B."/>
            <person name="Nusbaum C."/>
            <person name="Birren B."/>
        </authorList>
    </citation>
    <scope>NUCLEOTIDE SEQUENCE [LARGE SCALE GENOMIC DNA]</scope>
    <source>
        <strain evidence="5">1-1 BBBD Race 1</strain>
    </source>
</reference>
<accession>A0A180GWW7</accession>
<evidence type="ECO:0000256" key="2">
    <source>
        <dbReference type="SAM" id="MobiDB-lite"/>
    </source>
</evidence>
<reference evidence="6 7" key="3">
    <citation type="journal article" date="2017" name="G3 (Bethesda)">
        <title>Comparative analysis highlights variable genome content of wheat rusts and divergence of the mating loci.</title>
        <authorList>
            <person name="Cuomo C.A."/>
            <person name="Bakkeren G."/>
            <person name="Khalil H.B."/>
            <person name="Panwar V."/>
            <person name="Joly D."/>
            <person name="Linning R."/>
            <person name="Sakthikumar S."/>
            <person name="Song X."/>
            <person name="Adiconis X."/>
            <person name="Fan L."/>
            <person name="Goldberg J.M."/>
            <person name="Levin J.Z."/>
            <person name="Young S."/>
            <person name="Zeng Q."/>
            <person name="Anikster Y."/>
            <person name="Bruce M."/>
            <person name="Wang M."/>
            <person name="Yin C."/>
            <person name="McCallum B."/>
            <person name="Szabo L.J."/>
            <person name="Hulbert S."/>
            <person name="Chen X."/>
            <person name="Fellers J.P."/>
        </authorList>
    </citation>
    <scope>NUCLEOTIDE SEQUENCE</scope>
    <source>
        <strain evidence="7">Isolate 1-1 / race 1 (BBBD)</strain>
        <strain evidence="6">isolate 1-1 / race 1 (BBBD)</strain>
    </source>
</reference>
<protein>
    <submittedName>
        <fullName evidence="6">Inhibitor I9 domain-containing protein</fullName>
    </submittedName>
</protein>
<organism evidence="5">
    <name type="scientific">Puccinia triticina (isolate 1-1 / race 1 (BBBD))</name>
    <name type="common">Brown leaf rust fungus</name>
    <dbReference type="NCBI Taxonomy" id="630390"/>
    <lineage>
        <taxon>Eukaryota</taxon>
        <taxon>Fungi</taxon>
        <taxon>Dikarya</taxon>
        <taxon>Basidiomycota</taxon>
        <taxon>Pucciniomycotina</taxon>
        <taxon>Pucciniomycetes</taxon>
        <taxon>Pucciniales</taxon>
        <taxon>Pucciniaceae</taxon>
        <taxon>Puccinia</taxon>
    </lineage>
</organism>
<dbReference type="GO" id="GO:0004866">
    <property type="term" value="F:endopeptidase inhibitor activity"/>
    <property type="evidence" value="ECO:0007669"/>
    <property type="project" value="UniProtKB-ARBA"/>
</dbReference>
<reference evidence="6" key="4">
    <citation type="submission" date="2025-05" db="UniProtKB">
        <authorList>
            <consortium name="EnsemblFungi"/>
        </authorList>
    </citation>
    <scope>IDENTIFICATION</scope>
    <source>
        <strain evidence="6">isolate 1-1 / race 1 (BBBD)</strain>
    </source>
</reference>
<dbReference type="AlphaFoldDB" id="A0A180GWW7"/>
<evidence type="ECO:0000313" key="6">
    <source>
        <dbReference type="EnsemblFungi" id="PTTG_07921-t43_1-p1"/>
    </source>
</evidence>
<comment type="similarity">
    <text evidence="1">Belongs to the protease inhibitor I9 family.</text>
</comment>
<evidence type="ECO:0000256" key="1">
    <source>
        <dbReference type="ARBA" id="ARBA00038069"/>
    </source>
</evidence>
<dbReference type="InterPro" id="IPR037045">
    <property type="entry name" value="S8pro/Inhibitor_I9_sf"/>
</dbReference>
<dbReference type="PANTHER" id="PTHR28288:SF2">
    <property type="entry name" value="PROTEASE B INHIBITOR 2"/>
    <property type="match status" value="1"/>
</dbReference>
<name>A0A180GWW7_PUCT1</name>
<feature type="chain" id="PRO_5008110362" evidence="3">
    <location>
        <begin position="30"/>
        <end position="143"/>
    </location>
</feature>
<proteinExistence type="inferred from homology"/>
<reference evidence="5" key="2">
    <citation type="submission" date="2016-05" db="EMBL/GenBank/DDBJ databases">
        <title>Comparative analysis highlights variable genome content of wheat rusts and divergence of the mating loci.</title>
        <authorList>
            <person name="Cuomo C.A."/>
            <person name="Bakkeren G."/>
            <person name="Szabo L."/>
            <person name="Khalil H."/>
            <person name="Joly D."/>
            <person name="Goldberg J."/>
            <person name="Young S."/>
            <person name="Zeng Q."/>
            <person name="Fellers J."/>
        </authorList>
    </citation>
    <scope>NUCLEOTIDE SEQUENCE [LARGE SCALE GENOMIC DNA]</scope>
    <source>
        <strain evidence="5">1-1 BBBD Race 1</strain>
    </source>
</reference>
<keyword evidence="7" id="KW-1185">Reference proteome</keyword>
<evidence type="ECO:0000256" key="3">
    <source>
        <dbReference type="SAM" id="SignalP"/>
    </source>
</evidence>
<feature type="signal peptide" evidence="3">
    <location>
        <begin position="1"/>
        <end position="29"/>
    </location>
</feature>
<feature type="compositionally biased region" description="Low complexity" evidence="2">
    <location>
        <begin position="37"/>
        <end position="49"/>
    </location>
</feature>
<dbReference type="InterPro" id="IPR052471">
    <property type="entry name" value="PBI_I9"/>
</dbReference>
<dbReference type="SUPFAM" id="SSF54897">
    <property type="entry name" value="Protease propeptides/inhibitors"/>
    <property type="match status" value="1"/>
</dbReference>
<dbReference type="Pfam" id="PF05922">
    <property type="entry name" value="Inhibitor_I9"/>
    <property type="match status" value="1"/>
</dbReference>
<evidence type="ECO:0000259" key="4">
    <source>
        <dbReference type="Pfam" id="PF05922"/>
    </source>
</evidence>
<dbReference type="PANTHER" id="PTHR28288">
    <property type="entry name" value="PROTEASE B INHIBITOR 2"/>
    <property type="match status" value="1"/>
</dbReference>
<dbReference type="Gene3D" id="3.30.70.80">
    <property type="entry name" value="Peptidase S8 propeptide/proteinase inhibitor I9"/>
    <property type="match status" value="1"/>
</dbReference>
<feature type="region of interest" description="Disordered" evidence="2">
    <location>
        <begin position="34"/>
        <end position="66"/>
    </location>
</feature>
<evidence type="ECO:0000313" key="5">
    <source>
        <dbReference type="EMBL" id="OAV97316.1"/>
    </source>
</evidence>
<keyword evidence="3" id="KW-0732">Signal</keyword>
<evidence type="ECO:0000313" key="7">
    <source>
        <dbReference type="Proteomes" id="UP000005240"/>
    </source>
</evidence>
<dbReference type="EnsemblFungi" id="PTTG_07921-t43_1">
    <property type="protein sequence ID" value="PTTG_07921-t43_1-p1"/>
    <property type="gene ID" value="PTTG_07921"/>
</dbReference>
<dbReference type="GO" id="GO:0042144">
    <property type="term" value="P:vacuole fusion, non-autophagic"/>
    <property type="evidence" value="ECO:0007669"/>
    <property type="project" value="TreeGrafter"/>
</dbReference>
<dbReference type="OrthoDB" id="5518345at2759"/>